<evidence type="ECO:0000313" key="3">
    <source>
        <dbReference type="EMBL" id="SFG61489.1"/>
    </source>
</evidence>
<evidence type="ECO:0000259" key="2">
    <source>
        <dbReference type="Pfam" id="PF16871"/>
    </source>
</evidence>
<dbReference type="EMBL" id="FOPP01000001">
    <property type="protein sequence ID" value="SFG61489.1"/>
    <property type="molecule type" value="Genomic_DNA"/>
</dbReference>
<dbReference type="AlphaFoldDB" id="A0A1I2TBK0"/>
<dbReference type="InterPro" id="IPR031712">
    <property type="entry name" value="DUF5077"/>
</dbReference>
<reference evidence="3 4" key="1">
    <citation type="submission" date="2016-10" db="EMBL/GenBank/DDBJ databases">
        <authorList>
            <person name="de Groot N.N."/>
        </authorList>
    </citation>
    <scope>NUCLEOTIDE SEQUENCE [LARGE SCALE GENOMIC DNA]</scope>
    <source>
        <strain evidence="3 4">DSM 18684</strain>
    </source>
</reference>
<feature type="domain" description="DUF5077" evidence="2">
    <location>
        <begin position="31"/>
        <end position="149"/>
    </location>
</feature>
<feature type="signal peptide" evidence="1">
    <location>
        <begin position="1"/>
        <end position="21"/>
    </location>
</feature>
<name>A0A1I2TBK0_9SPHI</name>
<keyword evidence="1" id="KW-0732">Signal</keyword>
<accession>A0A1I2TBK0</accession>
<organism evidence="3 4">
    <name type="scientific">Pedobacter insulae</name>
    <dbReference type="NCBI Taxonomy" id="414048"/>
    <lineage>
        <taxon>Bacteria</taxon>
        <taxon>Pseudomonadati</taxon>
        <taxon>Bacteroidota</taxon>
        <taxon>Sphingobacteriia</taxon>
        <taxon>Sphingobacteriales</taxon>
        <taxon>Sphingobacteriaceae</taxon>
        <taxon>Pedobacter</taxon>
    </lineage>
</organism>
<dbReference type="Pfam" id="PF11958">
    <property type="entry name" value="DUF3472"/>
    <property type="match status" value="1"/>
</dbReference>
<dbReference type="Pfam" id="PF16871">
    <property type="entry name" value="DUF5077"/>
    <property type="match status" value="1"/>
</dbReference>
<dbReference type="STRING" id="414048.SAMN04489864_101265"/>
<evidence type="ECO:0000256" key="1">
    <source>
        <dbReference type="SAM" id="SignalP"/>
    </source>
</evidence>
<protein>
    <recommendedName>
        <fullName evidence="2">DUF5077 domain-containing protein</fullName>
    </recommendedName>
</protein>
<proteinExistence type="predicted"/>
<keyword evidence="4" id="KW-1185">Reference proteome</keyword>
<sequence>MMRKQFLTAIFVALLSNLAIAQSSEGPTLTVPLGGNTYASPIKNGLISKGGINSWNNPETSFKVYVRLAQKGNLAIAINQLTKIEGESELSIAVNKKVNKVIIKPGSASLPVGIWAIKDTGYVTIEIKGLKKSGAQFPAIGSLQLAGTAIDAKTTFVKDNEGNFFYWGRRGPSVHLNYQLPEKTDIEWFYNEITVPKGEDIQGSYYMTNGFAEGYFGIQVNSPTERRILFSVWSPFVTDNPKEIPENQKIKLLKKGKEVYTGEFGNEGSGGQSYFKYDWKAGESYSFLLRAAPSDDNYTTYTAYFFMPELNDWKLIASFKRPQTKTYLKRLHSFLENFNPEFGDQSRMVLFKNQWVCDSKGVWTEINTAKFTTDNTGNKGYRMDYGGGVKGTSFYLQNCGFFSDFTIPRTNLKRKVTNQRPLINFNYLP</sequence>
<dbReference type="InterPro" id="IPR021862">
    <property type="entry name" value="DUF3472"/>
</dbReference>
<gene>
    <name evidence="3" type="ORF">SAMN04489864_101265</name>
</gene>
<evidence type="ECO:0000313" key="4">
    <source>
        <dbReference type="Proteomes" id="UP000199666"/>
    </source>
</evidence>
<dbReference type="RefSeq" id="WP_177217027.1">
    <property type="nucleotide sequence ID" value="NZ_FOPP01000001.1"/>
</dbReference>
<dbReference type="Proteomes" id="UP000199666">
    <property type="component" value="Unassembled WGS sequence"/>
</dbReference>
<feature type="chain" id="PRO_5011521185" description="DUF5077 domain-containing protein" evidence="1">
    <location>
        <begin position="22"/>
        <end position="429"/>
    </location>
</feature>